<feature type="compositionally biased region" description="Gly residues" evidence="8">
    <location>
        <begin position="87"/>
        <end position="103"/>
    </location>
</feature>
<evidence type="ECO:0000256" key="7">
    <source>
        <dbReference type="PROSITE-ProRule" id="PRU00042"/>
    </source>
</evidence>
<protein>
    <recommendedName>
        <fullName evidence="9">C2H2-type domain-containing protein</fullName>
    </recommendedName>
</protein>
<evidence type="ECO:0000256" key="6">
    <source>
        <dbReference type="ARBA" id="ARBA00023242"/>
    </source>
</evidence>
<organism evidence="10 11">
    <name type="scientific">Macrostomum lignano</name>
    <dbReference type="NCBI Taxonomy" id="282301"/>
    <lineage>
        <taxon>Eukaryota</taxon>
        <taxon>Metazoa</taxon>
        <taxon>Spiralia</taxon>
        <taxon>Lophotrochozoa</taxon>
        <taxon>Platyhelminthes</taxon>
        <taxon>Rhabditophora</taxon>
        <taxon>Macrostomorpha</taxon>
        <taxon>Macrostomida</taxon>
        <taxon>Macrostomidae</taxon>
        <taxon>Macrostomum</taxon>
    </lineage>
</organism>
<evidence type="ECO:0000256" key="4">
    <source>
        <dbReference type="ARBA" id="ARBA00022771"/>
    </source>
</evidence>
<dbReference type="InterPro" id="IPR050888">
    <property type="entry name" value="ZnF_C2H2-type_TF"/>
</dbReference>
<sequence length="702" mass="75972">MASRGSTGSSGGGIYKCPHCPFITNSSQGLGRHLVHRHRPWKFACRRCGERFSQRGRRQRHELLAHGIEAGAADAAEATEEGTEETGVGGGGKDDGGSGGEGSVGNRLSPGAAAGPAKSVGPRAVPVPLDLQCRECGRQLHSGSGFRSHMCRVHPVKWAKMRRLARNRWRQFGNRRLTAGGKAKNKPAQQEHEEAEQSDEADGADSDADRISLNSSSATNSTKASAGSAATATPNNKRPGKLCPICHKLVGFTNYSRHMRRYHREAWLTMGGRPRLKKSEAAAAADVKKEPPDLAAKQPGEKSKLLVKITRLQSLPQVLQSAQQQKQPASKPASAANCKCGHCGKVLSCRTTLLRHIRSMHRANYICMRCRRGFNRRQHAYSHITKVHRLLSRSEIESLLRYANCRLARQSSEPAASDATFSVSPPASPVALLDTDESVAEAAAHCLRPGQLPDKSMPPPPPPPPPPTTMRLQQQQHPSAAVSCDLDASTVSEEDALMSERHQCDLCQLSFVSAEFLASHRRLCDSFRLEEVRVLSAWSLADATAAAEAAAAGPQSTRCPFCFAEVSPARLQRHVRDAAAAEASGAVAGAGSRLHSRPQVLMCGACYEAFPGSELLQNHQVLVHLNPADRSLLGRRCPECRLWLIGDAAMAEHEAAAHSEPTMFGCQVCRTFCPNRVALVAHYRWVHLLDGGEGDVFDDDSL</sequence>
<feature type="domain" description="C2H2-type" evidence="9">
    <location>
        <begin position="43"/>
        <end position="71"/>
    </location>
</feature>
<dbReference type="STRING" id="282301.A0A267DXY8"/>
<dbReference type="PANTHER" id="PTHR24406">
    <property type="entry name" value="TRANSCRIPTIONAL REPRESSOR CTCFL-RELATED"/>
    <property type="match status" value="1"/>
</dbReference>
<feature type="compositionally biased region" description="Acidic residues" evidence="8">
    <location>
        <begin position="193"/>
        <end position="206"/>
    </location>
</feature>
<dbReference type="AlphaFoldDB" id="A0A267DXY8"/>
<proteinExistence type="predicted"/>
<dbReference type="InterPro" id="IPR036236">
    <property type="entry name" value="Znf_C2H2_sf"/>
</dbReference>
<feature type="compositionally biased region" description="Pro residues" evidence="8">
    <location>
        <begin position="456"/>
        <end position="468"/>
    </location>
</feature>
<keyword evidence="4 7" id="KW-0863">Zinc-finger</keyword>
<feature type="region of interest" description="Disordered" evidence="8">
    <location>
        <begin position="172"/>
        <end position="240"/>
    </location>
</feature>
<evidence type="ECO:0000256" key="5">
    <source>
        <dbReference type="ARBA" id="ARBA00022833"/>
    </source>
</evidence>
<accession>A0A267DXY8</accession>
<gene>
    <name evidence="10" type="ORF">BOX15_Mlig026910g1</name>
</gene>
<feature type="compositionally biased region" description="Low complexity" evidence="8">
    <location>
        <begin position="214"/>
        <end position="236"/>
    </location>
</feature>
<dbReference type="GO" id="GO:0005634">
    <property type="term" value="C:nucleus"/>
    <property type="evidence" value="ECO:0007669"/>
    <property type="project" value="UniProtKB-SubCell"/>
</dbReference>
<evidence type="ECO:0000259" key="9">
    <source>
        <dbReference type="PROSITE" id="PS50157"/>
    </source>
</evidence>
<evidence type="ECO:0000256" key="8">
    <source>
        <dbReference type="SAM" id="MobiDB-lite"/>
    </source>
</evidence>
<dbReference type="EMBL" id="NIVC01002957">
    <property type="protein sequence ID" value="PAA54170.1"/>
    <property type="molecule type" value="Genomic_DNA"/>
</dbReference>
<dbReference type="Gene3D" id="3.30.160.60">
    <property type="entry name" value="Classic Zinc Finger"/>
    <property type="match status" value="2"/>
</dbReference>
<dbReference type="SUPFAM" id="SSF57667">
    <property type="entry name" value="beta-beta-alpha zinc fingers"/>
    <property type="match status" value="1"/>
</dbReference>
<dbReference type="SMART" id="SM00355">
    <property type="entry name" value="ZnF_C2H2"/>
    <property type="match status" value="10"/>
</dbReference>
<evidence type="ECO:0000256" key="1">
    <source>
        <dbReference type="ARBA" id="ARBA00004123"/>
    </source>
</evidence>
<dbReference type="InterPro" id="IPR013087">
    <property type="entry name" value="Znf_C2H2_type"/>
</dbReference>
<keyword evidence="11" id="KW-1185">Reference proteome</keyword>
<feature type="region of interest" description="Disordered" evidence="8">
    <location>
        <begin position="449"/>
        <end position="485"/>
    </location>
</feature>
<keyword evidence="5" id="KW-0862">Zinc</keyword>
<comment type="subcellular location">
    <subcellularLocation>
        <location evidence="1">Nucleus</location>
    </subcellularLocation>
</comment>
<keyword evidence="3" id="KW-0677">Repeat</keyword>
<dbReference type="PROSITE" id="PS50157">
    <property type="entry name" value="ZINC_FINGER_C2H2_2"/>
    <property type="match status" value="3"/>
</dbReference>
<comment type="caution">
    <text evidence="10">The sequence shown here is derived from an EMBL/GenBank/DDBJ whole genome shotgun (WGS) entry which is preliminary data.</text>
</comment>
<reference evidence="10 11" key="1">
    <citation type="submission" date="2017-06" db="EMBL/GenBank/DDBJ databases">
        <title>A platform for efficient transgenesis in Macrostomum lignano, a flatworm model organism for stem cell research.</title>
        <authorList>
            <person name="Berezikov E."/>
        </authorList>
    </citation>
    <scope>NUCLEOTIDE SEQUENCE [LARGE SCALE GENOMIC DNA]</scope>
    <source>
        <strain evidence="10">DV1</strain>
        <tissue evidence="10">Whole organism</tissue>
    </source>
</reference>
<evidence type="ECO:0000313" key="11">
    <source>
        <dbReference type="Proteomes" id="UP000215902"/>
    </source>
</evidence>
<evidence type="ECO:0000256" key="3">
    <source>
        <dbReference type="ARBA" id="ARBA00022737"/>
    </source>
</evidence>
<evidence type="ECO:0000313" key="10">
    <source>
        <dbReference type="EMBL" id="PAA54170.1"/>
    </source>
</evidence>
<feature type="region of interest" description="Disordered" evidence="8">
    <location>
        <begin position="279"/>
        <end position="300"/>
    </location>
</feature>
<dbReference type="PROSITE" id="PS00028">
    <property type="entry name" value="ZINC_FINGER_C2H2_1"/>
    <property type="match status" value="6"/>
</dbReference>
<evidence type="ECO:0000256" key="2">
    <source>
        <dbReference type="ARBA" id="ARBA00022723"/>
    </source>
</evidence>
<keyword evidence="2" id="KW-0479">Metal-binding</keyword>
<name>A0A267DXY8_9PLAT</name>
<feature type="domain" description="C2H2-type" evidence="9">
    <location>
        <begin position="365"/>
        <end position="388"/>
    </location>
</feature>
<feature type="region of interest" description="Disordered" evidence="8">
    <location>
        <begin position="71"/>
        <end position="123"/>
    </location>
</feature>
<dbReference type="GO" id="GO:0008270">
    <property type="term" value="F:zinc ion binding"/>
    <property type="evidence" value="ECO:0007669"/>
    <property type="project" value="UniProtKB-KW"/>
</dbReference>
<keyword evidence="6" id="KW-0539">Nucleus</keyword>
<feature type="domain" description="C2H2-type" evidence="9">
    <location>
        <begin position="338"/>
        <end position="366"/>
    </location>
</feature>
<dbReference type="Proteomes" id="UP000215902">
    <property type="component" value="Unassembled WGS sequence"/>
</dbReference>